<accession>A0A5S6R378</accession>
<name>A0A5S6R378_TRIMR</name>
<dbReference type="Proteomes" id="UP000046395">
    <property type="component" value="Unassembled WGS sequence"/>
</dbReference>
<reference evidence="2" key="1">
    <citation type="submission" date="2019-12" db="UniProtKB">
        <authorList>
            <consortium name="WormBaseParasite"/>
        </authorList>
    </citation>
    <scope>IDENTIFICATION</scope>
</reference>
<protein>
    <submittedName>
        <fullName evidence="2">Uncharacterized protein</fullName>
    </submittedName>
</protein>
<organism evidence="1 2">
    <name type="scientific">Trichuris muris</name>
    <name type="common">Mouse whipworm</name>
    <dbReference type="NCBI Taxonomy" id="70415"/>
    <lineage>
        <taxon>Eukaryota</taxon>
        <taxon>Metazoa</taxon>
        <taxon>Ecdysozoa</taxon>
        <taxon>Nematoda</taxon>
        <taxon>Enoplea</taxon>
        <taxon>Dorylaimia</taxon>
        <taxon>Trichinellida</taxon>
        <taxon>Trichuridae</taxon>
        <taxon>Trichuris</taxon>
    </lineage>
</organism>
<dbReference type="WBParaSite" id="TMUE_3000013950.1">
    <property type="protein sequence ID" value="TMUE_3000013950.1"/>
    <property type="gene ID" value="WBGene00287548"/>
</dbReference>
<keyword evidence="1" id="KW-1185">Reference proteome</keyword>
<dbReference type="AlphaFoldDB" id="A0A5S6R378"/>
<sequence length="97" mass="10660">MKKSSTVNGILLLIAGVVLSNLLLTPARALALTRGAILRRSEGLSTLEGMEPQLELLPDAIMRRTMGFGGLYYPYAAIRQRDKPSLSTRDERALRFG</sequence>
<evidence type="ECO:0000313" key="1">
    <source>
        <dbReference type="Proteomes" id="UP000046395"/>
    </source>
</evidence>
<proteinExistence type="predicted"/>
<evidence type="ECO:0000313" key="2">
    <source>
        <dbReference type="WBParaSite" id="TMUE_3000013950.1"/>
    </source>
</evidence>